<accession>A0ACC2V019</accession>
<evidence type="ECO:0000313" key="1">
    <source>
        <dbReference type="EMBL" id="KAJ9092465.1"/>
    </source>
</evidence>
<protein>
    <submittedName>
        <fullName evidence="1">Uncharacterized protein</fullName>
    </submittedName>
</protein>
<gene>
    <name evidence="1" type="ORF">QFC20_007352</name>
</gene>
<dbReference type="EMBL" id="JASBWS010000173">
    <property type="protein sequence ID" value="KAJ9092465.1"/>
    <property type="molecule type" value="Genomic_DNA"/>
</dbReference>
<comment type="caution">
    <text evidence="1">The sequence shown here is derived from an EMBL/GenBank/DDBJ whole genome shotgun (WGS) entry which is preliminary data.</text>
</comment>
<dbReference type="Proteomes" id="UP001230649">
    <property type="component" value="Unassembled WGS sequence"/>
</dbReference>
<keyword evidence="2" id="KW-1185">Reference proteome</keyword>
<sequence length="788" mass="86375">MTGAAFLLPPSDSPSDSDLESSDSDTAPQTIHVGPRDGIQMSELGEVHGEGVRRRRVKERRVEWVGKPYVVGPEYMKMPLLTIGMLGLQCVWSIEMGYASPYLLELGLSKSLMSLVFVAGPLSGLIMQPLIGVLADRSKSRWGRRRPFMLAGCAISVFAMMLLAWAREVAGWMGGGNGVAIALAVWAIYLIDFSINAVQATDRALVVDILPPSQQEKGNAWAGRMFGTGSLAGFYVGNINLLSLFPFLGKTQLQVLSFLTSVVLMVTHGLTAYSVKERVLLRDNRKSSQGNLTATVRDIWKNIFTLPPAIRSICYAQFFAWIGWFPILFYTSVWVGEIYTREAIAGGRDPNDPDLTTDATRAGSKALFMNAVVNLSTSVFLPFLVSSSGIRAEPTPVSTHREAEGLTVRASRLMQKLDKIRAIIKVPSRLRMQLPLPGFTLIRAWILGQAVFAGTMFATWFASSVWSAQAIICVNGFCWGVAQWAPFSLLGELILLDSAPANGEALPVNMIDREASLDRADLPRITVRDQADEEEALMASTDELDDGQVPMPRSFSPANRQKHTRTASSSVDLTPLSQSRSRTPLGSRRGSRELLEHSKRPRSRLSHEVDRSISIDLNDGENGFAAGAEEALHASLHDLQEETNGHARARPRKNKHEGTAEKAGVILGIHNIFIVIPQFLVTFLSAIIFYIMEPTRPALPEHHPTPNIPLSGNVTFTDEAMDDTLGGVRLVARAAVDAFRIRDGRELEAHVTSETDSVGFIFRLGGVSAAIAGYMLYRMSKRFGQDPL</sequence>
<organism evidence="1 2">
    <name type="scientific">Naganishia adeliensis</name>
    <dbReference type="NCBI Taxonomy" id="92952"/>
    <lineage>
        <taxon>Eukaryota</taxon>
        <taxon>Fungi</taxon>
        <taxon>Dikarya</taxon>
        <taxon>Basidiomycota</taxon>
        <taxon>Agaricomycotina</taxon>
        <taxon>Tremellomycetes</taxon>
        <taxon>Filobasidiales</taxon>
        <taxon>Filobasidiaceae</taxon>
        <taxon>Naganishia</taxon>
    </lineage>
</organism>
<reference evidence="1" key="1">
    <citation type="submission" date="2023-04" db="EMBL/GenBank/DDBJ databases">
        <title>Draft Genome sequencing of Naganishia species isolated from polar environments using Oxford Nanopore Technology.</title>
        <authorList>
            <person name="Leo P."/>
            <person name="Venkateswaran K."/>
        </authorList>
    </citation>
    <scope>NUCLEOTIDE SEQUENCE</scope>
    <source>
        <strain evidence="1">MNA-CCFEE 5262</strain>
    </source>
</reference>
<proteinExistence type="predicted"/>
<name>A0ACC2V019_9TREE</name>
<evidence type="ECO:0000313" key="2">
    <source>
        <dbReference type="Proteomes" id="UP001230649"/>
    </source>
</evidence>